<dbReference type="GO" id="GO:0005921">
    <property type="term" value="C:gap junction"/>
    <property type="evidence" value="ECO:0007669"/>
    <property type="project" value="UniProtKB-UniRule"/>
</dbReference>
<feature type="transmembrane region" description="Helical" evidence="9">
    <location>
        <begin position="309"/>
        <end position="327"/>
    </location>
</feature>
<feature type="transmembrane region" description="Helical" evidence="9">
    <location>
        <begin position="820"/>
        <end position="841"/>
    </location>
</feature>
<dbReference type="Pfam" id="PF00876">
    <property type="entry name" value="Innexin"/>
    <property type="match status" value="1"/>
</dbReference>
<dbReference type="GO" id="GO:0008519">
    <property type="term" value="F:ammonium channel activity"/>
    <property type="evidence" value="ECO:0007669"/>
    <property type="project" value="InterPro"/>
</dbReference>
<dbReference type="SUPFAM" id="SSF111352">
    <property type="entry name" value="Ammonium transporter"/>
    <property type="match status" value="1"/>
</dbReference>
<sequence>MSKSRTCWHLDVELIVVLQVDETELVTTTTTAKLVPVLYEKPAKNPIFFPAILVGLQAIFIILLGLHADYGHEPQPVSAHFSLPPNSVIYFPNGTQIRIGAYESTGTPHRGIADFYSMFQDIHVMIFIGFGFLMTFLRRYGFSAVGYNFLVAAFVLEWAIIVRGYMFDFDADTKTFPIDVERIIVADFVAAAILISFGAVLGKVNPTQLIIMAFIEVLLQSANEFIGLRRYCAYDIGESMFVHVFGAYFGLAVSYMLYDEKLNSQEAEQREKSVYNSDLFSMIGTIFLFCFWPSFNAGVAAAGDSRLRAIVNTYISIASSVLLTYICSCIFNKEKKFDMVHIQNATLAGGVAVGTVADKIVRPFGAMIIGSAAGALSTGGFQFVKKILQKFRAHDTCGVNNLHGMPGLLAGIIGIILALFPAHSLYTDNLLPICWHGAYRTYIGQLAYQAAALGTTIAIAVIGGVITGIILRLPLLNDDRPSSYYNDRTHWETPDDFHQDAITAIHPVEVEHHHVYFSDPAMDIHSLMGRASTMMSGKRNDDSMSDRLNYRYTVAILVIFAIINMNRLYTDQIKCWVPAFFTPNYDEYVRSVCFVQNTYYLKHADKIPKSLNAKKQSEILYYQWIPFLLLIKAFLFYIPRMSWNAFGLKSGVQLSDLVESSFDYKLPTTDAAHRQMCLDYVISTIDEYCNDHRRQAEARKHLNVLQHKFSISCCLSGRYLGNYLVVLYMTTKLLYIGISLFQIFILSILLGSNFAFYGIEVIDRLFRGMNWDSETRLFPKTTLCDFTVREFGHPKLSHEYTVPCVLPLNLFNQQMFTFLYFWYLIVILLNIGDFFLWLYIISPGNRRAFIRTRLHTKKYPLTNATRDVEKIRMFADEYLEADGFFMLILIKENSSDFVASEIIHHLYTDKFLARYFRHTTATIYDAIDTKHEDDDLEGNGKRRRQFCSLVC</sequence>
<dbReference type="InterPro" id="IPR029020">
    <property type="entry name" value="Ammonium/urea_transptr"/>
</dbReference>
<evidence type="ECO:0000256" key="3">
    <source>
        <dbReference type="ARBA" id="ARBA00022475"/>
    </source>
</evidence>
<protein>
    <recommendedName>
        <fullName evidence="9">Innexin</fullName>
    </recommendedName>
</protein>
<feature type="transmembrane region" description="Helical" evidence="9">
    <location>
        <begin position="446"/>
        <end position="471"/>
    </location>
</feature>
<keyword evidence="7 9" id="KW-0472">Membrane</keyword>
<dbReference type="PRINTS" id="PR00342">
    <property type="entry name" value="RHESUSRHD"/>
</dbReference>
<evidence type="ECO:0000256" key="5">
    <source>
        <dbReference type="ARBA" id="ARBA00022989"/>
    </source>
</evidence>
<evidence type="ECO:0000256" key="9">
    <source>
        <dbReference type="RuleBase" id="RU010713"/>
    </source>
</evidence>
<dbReference type="InterPro" id="IPR002229">
    <property type="entry name" value="RhesusRHD"/>
</dbReference>
<comment type="function">
    <text evidence="9">Structural component of the gap junctions.</text>
</comment>
<dbReference type="GO" id="GO:0005886">
    <property type="term" value="C:plasma membrane"/>
    <property type="evidence" value="ECO:0007669"/>
    <property type="project" value="UniProtKB-SubCell"/>
</dbReference>
<evidence type="ECO:0000259" key="10">
    <source>
        <dbReference type="Pfam" id="PF00909"/>
    </source>
</evidence>
<dbReference type="Gene3D" id="1.10.3430.10">
    <property type="entry name" value="Ammonium transporter AmtB like domains"/>
    <property type="match status" value="1"/>
</dbReference>
<keyword evidence="5 9" id="KW-1133">Transmembrane helix</keyword>
<feature type="transmembrane region" description="Helical" evidence="9">
    <location>
        <begin position="363"/>
        <end position="384"/>
    </location>
</feature>
<evidence type="ECO:0000256" key="7">
    <source>
        <dbReference type="ARBA" id="ARBA00023136"/>
    </source>
</evidence>
<evidence type="ECO:0000256" key="6">
    <source>
        <dbReference type="ARBA" id="ARBA00023065"/>
    </source>
</evidence>
<gene>
    <name evidence="9" type="primary">inx</name>
    <name evidence="11" type="ORF">EDS130_LOCUS11340</name>
</gene>
<dbReference type="GO" id="GO:0034220">
    <property type="term" value="P:monoatomic ion transmembrane transport"/>
    <property type="evidence" value="ECO:0007669"/>
    <property type="project" value="UniProtKB-KW"/>
</dbReference>
<dbReference type="Pfam" id="PF00909">
    <property type="entry name" value="Ammonium_transp"/>
    <property type="match status" value="1"/>
</dbReference>
<dbReference type="EMBL" id="CAJNOJ010000041">
    <property type="protein sequence ID" value="CAF0931962.1"/>
    <property type="molecule type" value="Genomic_DNA"/>
</dbReference>
<feature type="transmembrane region" description="Helical" evidence="9">
    <location>
        <begin position="733"/>
        <end position="759"/>
    </location>
</feature>
<dbReference type="OrthoDB" id="534912at2759"/>
<dbReference type="Proteomes" id="UP000663852">
    <property type="component" value="Unassembled WGS sequence"/>
</dbReference>
<evidence type="ECO:0000313" key="12">
    <source>
        <dbReference type="Proteomes" id="UP000663852"/>
    </source>
</evidence>
<organism evidence="11 12">
    <name type="scientific">Adineta ricciae</name>
    <name type="common">Rotifer</name>
    <dbReference type="NCBI Taxonomy" id="249248"/>
    <lineage>
        <taxon>Eukaryota</taxon>
        <taxon>Metazoa</taxon>
        <taxon>Spiralia</taxon>
        <taxon>Gnathifera</taxon>
        <taxon>Rotifera</taxon>
        <taxon>Eurotatoria</taxon>
        <taxon>Bdelloidea</taxon>
        <taxon>Adinetida</taxon>
        <taxon>Adinetidae</taxon>
        <taxon>Adineta</taxon>
    </lineage>
</organism>
<keyword evidence="3" id="KW-1003">Cell membrane</keyword>
<dbReference type="InterPro" id="IPR024041">
    <property type="entry name" value="NH4_transpt_AmtB-like_dom"/>
</dbReference>
<keyword evidence="4 9" id="KW-0812">Transmembrane</keyword>
<comment type="caution">
    <text evidence="11">The sequence shown here is derived from an EMBL/GenBank/DDBJ whole genome shotgun (WGS) entry which is preliminary data.</text>
</comment>
<comment type="subcellular location">
    <subcellularLocation>
        <location evidence="1 9">Cell membrane</location>
        <topology evidence="1 9">Multi-pass membrane protein</topology>
    </subcellularLocation>
</comment>
<feature type="transmembrane region" description="Helical" evidence="9">
    <location>
        <begin position="548"/>
        <end position="569"/>
    </location>
</feature>
<evidence type="ECO:0000256" key="1">
    <source>
        <dbReference type="ARBA" id="ARBA00004651"/>
    </source>
</evidence>
<evidence type="ECO:0000256" key="8">
    <source>
        <dbReference type="ARBA" id="ARBA00023303"/>
    </source>
</evidence>
<keyword evidence="6 9" id="KW-0406">Ion transport</keyword>
<keyword evidence="2 9" id="KW-0813">Transport</keyword>
<dbReference type="AlphaFoldDB" id="A0A814BWX0"/>
<dbReference type="PANTHER" id="PTHR11893:SF36">
    <property type="entry name" value="INNEXIN-5"/>
    <property type="match status" value="1"/>
</dbReference>
<feature type="transmembrane region" description="Helical" evidence="9">
    <location>
        <begin position="144"/>
        <end position="163"/>
    </location>
</feature>
<feature type="transmembrane region" description="Helical" evidence="9">
    <location>
        <begin position="240"/>
        <end position="258"/>
    </location>
</feature>
<feature type="transmembrane region" description="Helical" evidence="9">
    <location>
        <begin position="619"/>
        <end position="638"/>
    </location>
</feature>
<comment type="caution">
    <text evidence="9">Lacks conserved residue(s) required for the propagation of feature annotation.</text>
</comment>
<name>A0A814BWX0_ADIRI</name>
<accession>A0A814BWX0</accession>
<evidence type="ECO:0000313" key="11">
    <source>
        <dbReference type="EMBL" id="CAF0931962.1"/>
    </source>
</evidence>
<feature type="transmembrane region" description="Helical" evidence="9">
    <location>
        <begin position="405"/>
        <end position="426"/>
    </location>
</feature>
<feature type="transmembrane region" description="Helical" evidence="9">
    <location>
        <begin position="183"/>
        <end position="202"/>
    </location>
</feature>
<feature type="transmembrane region" description="Helical" evidence="9">
    <location>
        <begin position="279"/>
        <end position="303"/>
    </location>
</feature>
<evidence type="ECO:0000256" key="2">
    <source>
        <dbReference type="ARBA" id="ARBA00022448"/>
    </source>
</evidence>
<dbReference type="PROSITE" id="PS51013">
    <property type="entry name" value="PANNEXIN"/>
    <property type="match status" value="1"/>
</dbReference>
<feature type="transmembrane region" description="Helical" evidence="9">
    <location>
        <begin position="47"/>
        <end position="68"/>
    </location>
</feature>
<feature type="domain" description="Ammonium transporter AmtB-like" evidence="10">
    <location>
        <begin position="115"/>
        <end position="475"/>
    </location>
</feature>
<evidence type="ECO:0000256" key="4">
    <source>
        <dbReference type="ARBA" id="ARBA00022692"/>
    </source>
</evidence>
<dbReference type="InterPro" id="IPR000990">
    <property type="entry name" value="Innexin"/>
</dbReference>
<feature type="transmembrane region" description="Helical" evidence="9">
    <location>
        <begin position="115"/>
        <end position="137"/>
    </location>
</feature>
<dbReference type="PANTHER" id="PTHR11893">
    <property type="entry name" value="INNEXIN"/>
    <property type="match status" value="1"/>
</dbReference>
<proteinExistence type="inferred from homology"/>
<comment type="similarity">
    <text evidence="9">Belongs to the pannexin family.</text>
</comment>
<reference evidence="11" key="1">
    <citation type="submission" date="2021-02" db="EMBL/GenBank/DDBJ databases">
        <authorList>
            <person name="Nowell W R."/>
        </authorList>
    </citation>
    <scope>NUCLEOTIDE SEQUENCE</scope>
</reference>
<keyword evidence="8 9" id="KW-0407">Ion channel</keyword>